<dbReference type="AlphaFoldDB" id="A0A7W4XVT9"/>
<organism evidence="2 3">
    <name type="scientific">Kineococcus radiotolerans</name>
    <dbReference type="NCBI Taxonomy" id="131568"/>
    <lineage>
        <taxon>Bacteria</taxon>
        <taxon>Bacillati</taxon>
        <taxon>Actinomycetota</taxon>
        <taxon>Actinomycetes</taxon>
        <taxon>Kineosporiales</taxon>
        <taxon>Kineosporiaceae</taxon>
        <taxon>Kineococcus</taxon>
    </lineage>
</organism>
<protein>
    <submittedName>
        <fullName evidence="2">Uncharacterized protein</fullName>
    </submittedName>
</protein>
<dbReference type="EMBL" id="JACHVY010000001">
    <property type="protein sequence ID" value="MBB2900361.1"/>
    <property type="molecule type" value="Genomic_DNA"/>
</dbReference>
<feature type="region of interest" description="Disordered" evidence="1">
    <location>
        <begin position="1"/>
        <end position="24"/>
    </location>
</feature>
<dbReference type="RefSeq" id="WP_183390645.1">
    <property type="nucleotide sequence ID" value="NZ_JACHVY010000001.1"/>
</dbReference>
<evidence type="ECO:0000313" key="2">
    <source>
        <dbReference type="EMBL" id="MBB2900361.1"/>
    </source>
</evidence>
<gene>
    <name evidence="2" type="ORF">FHR75_001149</name>
</gene>
<comment type="caution">
    <text evidence="2">The sequence shown here is derived from an EMBL/GenBank/DDBJ whole genome shotgun (WGS) entry which is preliminary data.</text>
</comment>
<sequence>MPKKKKSHGHPAHRGGSGTAMSPLRAGGRVLGDLQVPFRRFLEAELAEQDEAGGDGAAGAPMDVGDLEARLMESLGWLVLSLELDLVPASARWFSAEGLQELFTEIVPAVAEHNELDAQELVDETRLAWTSYLMFLGETEQWAGEDEELADCLDVASGGVGATAAATASVLDALRAAEEAVPPGTRLADLAALPWVTAALDAVDELAAGVDAAVDAEGEGPAVEVLRARLAPFDLPLDPAAEWAELQRNGFVTVVDGRTEVPRAEDPEHRGDLATVFAASVISGTLAAAGSPGAVVGGLSAVTSAVLDPMTSGRLRELLTENGDEADLPAALAAVQRLVELGVLSPVEPWTARAGLAGAVLDVVDGFFSTEPED</sequence>
<feature type="compositionally biased region" description="Basic residues" evidence="1">
    <location>
        <begin position="1"/>
        <end position="13"/>
    </location>
</feature>
<evidence type="ECO:0000256" key="1">
    <source>
        <dbReference type="SAM" id="MobiDB-lite"/>
    </source>
</evidence>
<proteinExistence type="predicted"/>
<dbReference type="Proteomes" id="UP000533269">
    <property type="component" value="Unassembled WGS sequence"/>
</dbReference>
<reference evidence="2 3" key="2">
    <citation type="submission" date="2020-08" db="EMBL/GenBank/DDBJ databases">
        <authorList>
            <person name="Partida-Martinez L."/>
            <person name="Huntemann M."/>
            <person name="Clum A."/>
            <person name="Wang J."/>
            <person name="Palaniappan K."/>
            <person name="Ritter S."/>
            <person name="Chen I.-M."/>
            <person name="Stamatis D."/>
            <person name="Reddy T."/>
            <person name="O'Malley R."/>
            <person name="Daum C."/>
            <person name="Shapiro N."/>
            <person name="Ivanova N."/>
            <person name="Kyrpides N."/>
            <person name="Woyke T."/>
        </authorList>
    </citation>
    <scope>NUCLEOTIDE SEQUENCE [LARGE SCALE GENOMIC DNA]</scope>
    <source>
        <strain evidence="2 3">AS2.23</strain>
    </source>
</reference>
<accession>A0A7W4XVT9</accession>
<evidence type="ECO:0000313" key="3">
    <source>
        <dbReference type="Proteomes" id="UP000533269"/>
    </source>
</evidence>
<name>A0A7W4XVT9_KINRA</name>
<reference evidence="2 3" key="1">
    <citation type="submission" date="2020-08" db="EMBL/GenBank/DDBJ databases">
        <title>The Agave Microbiome: Exploring the role of microbial communities in plant adaptations to desert environments.</title>
        <authorList>
            <person name="Partida-Martinez L.P."/>
        </authorList>
    </citation>
    <scope>NUCLEOTIDE SEQUENCE [LARGE SCALE GENOMIC DNA]</scope>
    <source>
        <strain evidence="2 3">AS2.23</strain>
    </source>
</reference>